<reference evidence="1 2" key="1">
    <citation type="submission" date="2021-06" db="EMBL/GenBank/DDBJ databases">
        <authorList>
            <person name="Palmer J.M."/>
        </authorList>
    </citation>
    <scope>NUCLEOTIDE SEQUENCE [LARGE SCALE GENOMIC DNA]</scope>
    <source>
        <strain evidence="1 2">CL_MEX2019</strain>
        <tissue evidence="1">Muscle</tissue>
    </source>
</reference>
<name>A0ABU7D0K5_9TELE</name>
<accession>A0ABU7D0K5</accession>
<dbReference type="Proteomes" id="UP001352852">
    <property type="component" value="Unassembled WGS sequence"/>
</dbReference>
<comment type="caution">
    <text evidence="1">The sequence shown here is derived from an EMBL/GenBank/DDBJ whole genome shotgun (WGS) entry which is preliminary data.</text>
</comment>
<dbReference type="EMBL" id="JAHUTJ010010981">
    <property type="protein sequence ID" value="MED6268683.1"/>
    <property type="molecule type" value="Genomic_DNA"/>
</dbReference>
<proteinExistence type="predicted"/>
<gene>
    <name evidence="1" type="ORF">CHARACLAT_024817</name>
</gene>
<organism evidence="1 2">
    <name type="scientific">Characodon lateralis</name>
    <dbReference type="NCBI Taxonomy" id="208331"/>
    <lineage>
        <taxon>Eukaryota</taxon>
        <taxon>Metazoa</taxon>
        <taxon>Chordata</taxon>
        <taxon>Craniata</taxon>
        <taxon>Vertebrata</taxon>
        <taxon>Euteleostomi</taxon>
        <taxon>Actinopterygii</taxon>
        <taxon>Neopterygii</taxon>
        <taxon>Teleostei</taxon>
        <taxon>Neoteleostei</taxon>
        <taxon>Acanthomorphata</taxon>
        <taxon>Ovalentaria</taxon>
        <taxon>Atherinomorphae</taxon>
        <taxon>Cyprinodontiformes</taxon>
        <taxon>Goodeidae</taxon>
        <taxon>Characodon</taxon>
    </lineage>
</organism>
<sequence length="82" mass="9250">MDPEKTLTFCLGLQADERTMSLQELVSPKATTVSLREIDSSTVDEVRLFFRFNLCTSSALSDLLTLRPQTSVYFIKISCDKP</sequence>
<keyword evidence="2" id="KW-1185">Reference proteome</keyword>
<evidence type="ECO:0000313" key="2">
    <source>
        <dbReference type="Proteomes" id="UP001352852"/>
    </source>
</evidence>
<protein>
    <submittedName>
        <fullName evidence="1">Uncharacterized protein</fullName>
    </submittedName>
</protein>
<evidence type="ECO:0000313" key="1">
    <source>
        <dbReference type="EMBL" id="MED6268683.1"/>
    </source>
</evidence>